<proteinExistence type="predicted"/>
<protein>
    <submittedName>
        <fullName evidence="1">Uncharacterized protein</fullName>
    </submittedName>
</protein>
<sequence length="410" mass="44643">WNLAPVDTSGTVVTLQRKGDVDTNTEADFVWSADKSKGTQNPILVFPYQGNPQAPGTTGFGFGADVANYAIHTNVETEMLGANASFWTRIPFQSPDPALFETLRLEMKYNDGFVAYLNGSRIARNNDPDDLLWNSSATAQRSAEQSLLTQTFDVTASLDALLPGVNILAVHGLNLDASDDNFLLLPKLIGTYRGEASMGLSLDPGINRVVVQVFEGEDGTGKELQRGFVDIWSSSTGGMSPIPEGPIFGELAASDGPFVITGEVTVEAGKTLVIRPGTTVFFDEGARLTVNGRLLAEGTEHDQIRFTRTPGSNDNWDGIQFVDTMEDNRIAYTMLEYATTDAGMVGLENSNLLIDHATFDHARRRRIRSVNSSLIVRNSTFTEIFPDGMQPLTDDYSEHVWGENIPPGGH</sequence>
<name>A0A0F9AXB2_9ZZZZ</name>
<dbReference type="SUPFAM" id="SSF51126">
    <property type="entry name" value="Pectin lyase-like"/>
    <property type="match status" value="1"/>
</dbReference>
<gene>
    <name evidence="1" type="ORF">LCGC14_2797730</name>
</gene>
<feature type="non-terminal residue" evidence="1">
    <location>
        <position position="410"/>
    </location>
</feature>
<dbReference type="EMBL" id="LAZR01052421">
    <property type="protein sequence ID" value="KKK83004.1"/>
    <property type="molecule type" value="Genomic_DNA"/>
</dbReference>
<reference evidence="1" key="1">
    <citation type="journal article" date="2015" name="Nature">
        <title>Complex archaea that bridge the gap between prokaryotes and eukaryotes.</title>
        <authorList>
            <person name="Spang A."/>
            <person name="Saw J.H."/>
            <person name="Jorgensen S.L."/>
            <person name="Zaremba-Niedzwiedzka K."/>
            <person name="Martijn J."/>
            <person name="Lind A.E."/>
            <person name="van Eijk R."/>
            <person name="Schleper C."/>
            <person name="Guy L."/>
            <person name="Ettema T.J."/>
        </authorList>
    </citation>
    <scope>NUCLEOTIDE SEQUENCE</scope>
</reference>
<dbReference type="InterPro" id="IPR011050">
    <property type="entry name" value="Pectin_lyase_fold/virulence"/>
</dbReference>
<dbReference type="AlphaFoldDB" id="A0A0F9AXB2"/>
<feature type="non-terminal residue" evidence="1">
    <location>
        <position position="1"/>
    </location>
</feature>
<comment type="caution">
    <text evidence="1">The sequence shown here is derived from an EMBL/GenBank/DDBJ whole genome shotgun (WGS) entry which is preliminary data.</text>
</comment>
<organism evidence="1">
    <name type="scientific">marine sediment metagenome</name>
    <dbReference type="NCBI Taxonomy" id="412755"/>
    <lineage>
        <taxon>unclassified sequences</taxon>
        <taxon>metagenomes</taxon>
        <taxon>ecological metagenomes</taxon>
    </lineage>
</organism>
<accession>A0A0F9AXB2</accession>
<dbReference type="Gene3D" id="2.60.120.260">
    <property type="entry name" value="Galactose-binding domain-like"/>
    <property type="match status" value="1"/>
</dbReference>
<evidence type="ECO:0000313" key="1">
    <source>
        <dbReference type="EMBL" id="KKK83004.1"/>
    </source>
</evidence>